<proteinExistence type="predicted"/>
<evidence type="ECO:0000313" key="3">
    <source>
        <dbReference type="Proteomes" id="UP000479710"/>
    </source>
</evidence>
<feature type="compositionally biased region" description="Low complexity" evidence="1">
    <location>
        <begin position="39"/>
        <end position="52"/>
    </location>
</feature>
<evidence type="ECO:0008006" key="4">
    <source>
        <dbReference type="Google" id="ProtNLM"/>
    </source>
</evidence>
<accession>A0A6G1E2E4</accession>
<feature type="compositionally biased region" description="Basic and acidic residues" evidence="1">
    <location>
        <begin position="78"/>
        <end position="94"/>
    </location>
</feature>
<dbReference type="AlphaFoldDB" id="A0A6G1E2E4"/>
<keyword evidence="3" id="KW-1185">Reference proteome</keyword>
<comment type="caution">
    <text evidence="2">The sequence shown here is derived from an EMBL/GenBank/DDBJ whole genome shotgun (WGS) entry which is preliminary data.</text>
</comment>
<sequence length="125" mass="12818">MVELEEAAVATSPRPDLTKLPAAAARDLTREAPSDGNQEAESVLSSSSALHGSGRHRAPRWGQHGGVVDLAATGVELHGSDGHGDAGRDLRGDADAVSPVDEVAATLASTSGSSSTRRCPWPRLS</sequence>
<feature type="region of interest" description="Disordered" evidence="1">
    <location>
        <begin position="1"/>
        <end position="125"/>
    </location>
</feature>
<organism evidence="2 3">
    <name type="scientific">Oryza meyeriana var. granulata</name>
    <dbReference type="NCBI Taxonomy" id="110450"/>
    <lineage>
        <taxon>Eukaryota</taxon>
        <taxon>Viridiplantae</taxon>
        <taxon>Streptophyta</taxon>
        <taxon>Embryophyta</taxon>
        <taxon>Tracheophyta</taxon>
        <taxon>Spermatophyta</taxon>
        <taxon>Magnoliopsida</taxon>
        <taxon>Liliopsida</taxon>
        <taxon>Poales</taxon>
        <taxon>Poaceae</taxon>
        <taxon>BOP clade</taxon>
        <taxon>Oryzoideae</taxon>
        <taxon>Oryzeae</taxon>
        <taxon>Oryzinae</taxon>
        <taxon>Oryza</taxon>
        <taxon>Oryza meyeriana</taxon>
    </lineage>
</organism>
<gene>
    <name evidence="2" type="ORF">E2562_022690</name>
</gene>
<evidence type="ECO:0000256" key="1">
    <source>
        <dbReference type="SAM" id="MobiDB-lite"/>
    </source>
</evidence>
<dbReference type="EMBL" id="SPHZ02000005">
    <property type="protein sequence ID" value="KAF0918103.1"/>
    <property type="molecule type" value="Genomic_DNA"/>
</dbReference>
<feature type="compositionally biased region" description="Low complexity" evidence="1">
    <location>
        <begin position="104"/>
        <end position="116"/>
    </location>
</feature>
<protein>
    <recommendedName>
        <fullName evidence="4">DUF834 domain-containing protein</fullName>
    </recommendedName>
</protein>
<dbReference type="Proteomes" id="UP000479710">
    <property type="component" value="Unassembled WGS sequence"/>
</dbReference>
<evidence type="ECO:0000313" key="2">
    <source>
        <dbReference type="EMBL" id="KAF0918103.1"/>
    </source>
</evidence>
<name>A0A6G1E2E4_9ORYZ</name>
<reference evidence="2 3" key="1">
    <citation type="submission" date="2019-11" db="EMBL/GenBank/DDBJ databases">
        <title>Whole genome sequence of Oryza granulata.</title>
        <authorList>
            <person name="Li W."/>
        </authorList>
    </citation>
    <scope>NUCLEOTIDE SEQUENCE [LARGE SCALE GENOMIC DNA]</scope>
    <source>
        <strain evidence="3">cv. Menghai</strain>
        <tissue evidence="2">Leaf</tissue>
    </source>
</reference>